<feature type="compositionally biased region" description="Polar residues" evidence="1">
    <location>
        <begin position="95"/>
        <end position="109"/>
    </location>
</feature>
<sequence>MESSRKRRTGFIRGKLLKSLYRAAAAAPVLKPTASTTTNYSSEDSPHRTVYHLNLHHHHQPKEKLVPYNPNSIITVNQEKAAEPLKPKVSYYIPPQSNGTNSTGTSYNYTKMDKSNGDESVDMKAAKYISYVRERFRSLERSK</sequence>
<protein>
    <submittedName>
        <fullName evidence="2">Uncharacterized protein</fullName>
    </submittedName>
</protein>
<keyword evidence="3" id="KW-1185">Reference proteome</keyword>
<organism evidence="2 3">
    <name type="scientific">Datura stramonium</name>
    <name type="common">Jimsonweed</name>
    <name type="synonym">Common thornapple</name>
    <dbReference type="NCBI Taxonomy" id="4076"/>
    <lineage>
        <taxon>Eukaryota</taxon>
        <taxon>Viridiplantae</taxon>
        <taxon>Streptophyta</taxon>
        <taxon>Embryophyta</taxon>
        <taxon>Tracheophyta</taxon>
        <taxon>Spermatophyta</taxon>
        <taxon>Magnoliopsida</taxon>
        <taxon>eudicotyledons</taxon>
        <taxon>Gunneridae</taxon>
        <taxon>Pentapetalae</taxon>
        <taxon>asterids</taxon>
        <taxon>lamiids</taxon>
        <taxon>Solanales</taxon>
        <taxon>Solanaceae</taxon>
        <taxon>Solanoideae</taxon>
        <taxon>Datureae</taxon>
        <taxon>Datura</taxon>
    </lineage>
</organism>
<dbReference type="EMBL" id="JACEIK010004753">
    <property type="protein sequence ID" value="MCD9646321.1"/>
    <property type="molecule type" value="Genomic_DNA"/>
</dbReference>
<dbReference type="Proteomes" id="UP000823775">
    <property type="component" value="Unassembled WGS sequence"/>
</dbReference>
<accession>A0ABS8VIZ8</accession>
<evidence type="ECO:0000256" key="1">
    <source>
        <dbReference type="SAM" id="MobiDB-lite"/>
    </source>
</evidence>
<evidence type="ECO:0000313" key="3">
    <source>
        <dbReference type="Proteomes" id="UP000823775"/>
    </source>
</evidence>
<dbReference type="PANTHER" id="PTHR36030">
    <property type="entry name" value="CALMODULIN-BINDING DOMAIN-CONTAINING PROTEIN"/>
    <property type="match status" value="1"/>
</dbReference>
<reference evidence="2 3" key="1">
    <citation type="journal article" date="2021" name="BMC Genomics">
        <title>Datura genome reveals duplications of psychoactive alkaloid biosynthetic genes and high mutation rate following tissue culture.</title>
        <authorList>
            <person name="Rajewski A."/>
            <person name="Carter-House D."/>
            <person name="Stajich J."/>
            <person name="Litt A."/>
        </authorList>
    </citation>
    <scope>NUCLEOTIDE SEQUENCE [LARGE SCALE GENOMIC DNA]</scope>
    <source>
        <strain evidence="2">AR-01</strain>
    </source>
</reference>
<name>A0ABS8VIZ8_DATST</name>
<proteinExistence type="predicted"/>
<feature type="region of interest" description="Disordered" evidence="1">
    <location>
        <begin position="90"/>
        <end position="118"/>
    </location>
</feature>
<gene>
    <name evidence="2" type="ORF">HAX54_036087</name>
</gene>
<evidence type="ECO:0000313" key="2">
    <source>
        <dbReference type="EMBL" id="MCD9646321.1"/>
    </source>
</evidence>
<comment type="caution">
    <text evidence="2">The sequence shown here is derived from an EMBL/GenBank/DDBJ whole genome shotgun (WGS) entry which is preliminary data.</text>
</comment>
<dbReference type="PANTHER" id="PTHR36030:SF5">
    <property type="match status" value="1"/>
</dbReference>